<evidence type="ECO:0000313" key="1">
    <source>
        <dbReference type="EMBL" id="KJR90087.1"/>
    </source>
</evidence>
<dbReference type="OrthoDB" id="5304511at2759"/>
<proteinExistence type="predicted"/>
<reference evidence="1 2" key="1">
    <citation type="journal article" date="2014" name="BMC Genomics">
        <title>Comparative genomics of the major fungal agents of human and animal Sporotrichosis: Sporothrix schenckii and Sporothrix brasiliensis.</title>
        <authorList>
            <person name="Teixeira M.M."/>
            <person name="de Almeida L.G."/>
            <person name="Kubitschek-Barreira P."/>
            <person name="Alves F.L."/>
            <person name="Kioshima E.S."/>
            <person name="Abadio A.K."/>
            <person name="Fernandes L."/>
            <person name="Derengowski L.S."/>
            <person name="Ferreira K.S."/>
            <person name="Souza R.C."/>
            <person name="Ruiz J.C."/>
            <person name="de Andrade N.C."/>
            <person name="Paes H.C."/>
            <person name="Nicola A.M."/>
            <person name="Albuquerque P."/>
            <person name="Gerber A.L."/>
            <person name="Martins V.P."/>
            <person name="Peconick L.D."/>
            <person name="Neto A.V."/>
            <person name="Chaucanez C.B."/>
            <person name="Silva P.A."/>
            <person name="Cunha O.L."/>
            <person name="de Oliveira F.F."/>
            <person name="dos Santos T.C."/>
            <person name="Barros A.L."/>
            <person name="Soares M.A."/>
            <person name="de Oliveira L.M."/>
            <person name="Marini M.M."/>
            <person name="Villalobos-Duno H."/>
            <person name="Cunha M.M."/>
            <person name="de Hoog S."/>
            <person name="da Silveira J.F."/>
            <person name="Henrissat B."/>
            <person name="Nino-Vega G.A."/>
            <person name="Cisalpino P.S."/>
            <person name="Mora-Montes H.M."/>
            <person name="Almeida S.R."/>
            <person name="Stajich J.E."/>
            <person name="Lopes-Bezerra L.M."/>
            <person name="Vasconcelos A.T."/>
            <person name="Felipe M.S."/>
        </authorList>
    </citation>
    <scope>NUCLEOTIDE SEQUENCE [LARGE SCALE GENOMIC DNA]</scope>
    <source>
        <strain evidence="1 2">1099-18</strain>
    </source>
</reference>
<accession>A0A0F2MKE7</accession>
<organism evidence="1 2">
    <name type="scientific">Sporothrix schenckii 1099-18</name>
    <dbReference type="NCBI Taxonomy" id="1397361"/>
    <lineage>
        <taxon>Eukaryota</taxon>
        <taxon>Fungi</taxon>
        <taxon>Dikarya</taxon>
        <taxon>Ascomycota</taxon>
        <taxon>Pezizomycotina</taxon>
        <taxon>Sordariomycetes</taxon>
        <taxon>Sordariomycetidae</taxon>
        <taxon>Ophiostomatales</taxon>
        <taxon>Ophiostomataceae</taxon>
        <taxon>Sporothrix</taxon>
    </lineage>
</organism>
<dbReference type="VEuPathDB" id="FungiDB:SPSK_06337"/>
<dbReference type="AlphaFoldDB" id="A0A0F2MKE7"/>
<dbReference type="EMBL" id="AXCR01000001">
    <property type="protein sequence ID" value="KJR90087.1"/>
    <property type="molecule type" value="Genomic_DNA"/>
</dbReference>
<sequence length="393" mass="44980">MEKDRQCQASPIETLSVELVHLILSAVPDVESLRAAVLSCPLFYGCFLEAEASTTALVLRNQIDDSVLPEAMAAAASLQLRPHGAQQNDKDAVEHFVANSLRRRSMPPRSLSLRDALLLGRLHIYVDRWATKFVTAALGQDALHKSQPGLAATYQEICRIERALYRNEIYCNLFREVPTKQSITSLTRTTPSILYAEQKELFFANFARWENEQLGCIHDFLARAVSPSFDDVAEHDISWGVSCVPYGVGVGSPPLEHVLSWGLARLYHLTEAETYEERYRLLDAGRNPAPTYSFLYEGLQMAANEYDSIVFYDDIQPEDEARYFHTPFFADPDTGPADVWRWAHIDESWQNWVYQEDRSHLRRWAYVLWDRARLEATGIFETPMENLIRSREE</sequence>
<dbReference type="GeneID" id="27668320"/>
<reference evidence="1 2" key="2">
    <citation type="journal article" date="2015" name="Eukaryot. Cell">
        <title>Asexual propagation of a virulent clone complex in a human and feline outbreak of sporotrichosis.</title>
        <authorList>
            <person name="Teixeira Mde M."/>
            <person name="Rodrigues A.M."/>
            <person name="Tsui C.K."/>
            <person name="de Almeida L.G."/>
            <person name="Van Diepeningen A.D."/>
            <person name="van den Ende B.G."/>
            <person name="Fernandes G.F."/>
            <person name="Kano R."/>
            <person name="Hamelin R.C."/>
            <person name="Lopes-Bezerra L.M."/>
            <person name="Vasconcelos A.T."/>
            <person name="de Hoog S."/>
            <person name="de Camargo Z.P."/>
            <person name="Felipe M.S."/>
        </authorList>
    </citation>
    <scope>NUCLEOTIDE SEQUENCE [LARGE SCALE GENOMIC DNA]</scope>
    <source>
        <strain evidence="1 2">1099-18</strain>
    </source>
</reference>
<dbReference type="RefSeq" id="XP_016592763.1">
    <property type="nucleotide sequence ID" value="XM_016733043.1"/>
</dbReference>
<name>A0A0F2MKE7_SPOSC</name>
<comment type="caution">
    <text evidence="1">The sequence shown here is derived from an EMBL/GenBank/DDBJ whole genome shotgun (WGS) entry which is preliminary data.</text>
</comment>
<gene>
    <name evidence="1" type="ORF">SPSK_06337</name>
</gene>
<dbReference type="Proteomes" id="UP000033710">
    <property type="component" value="Unassembled WGS sequence"/>
</dbReference>
<evidence type="ECO:0000313" key="2">
    <source>
        <dbReference type="Proteomes" id="UP000033710"/>
    </source>
</evidence>
<dbReference type="KEGG" id="ssck:SPSK_06337"/>
<protein>
    <submittedName>
        <fullName evidence="1">Uncharacterized protein</fullName>
    </submittedName>
</protein>